<keyword evidence="3" id="KW-0547">Nucleotide-binding</keyword>
<organism evidence="3 4">
    <name type="scientific">Haloechinothrix salitolerans</name>
    <dbReference type="NCBI Taxonomy" id="926830"/>
    <lineage>
        <taxon>Bacteria</taxon>
        <taxon>Bacillati</taxon>
        <taxon>Actinomycetota</taxon>
        <taxon>Actinomycetes</taxon>
        <taxon>Pseudonocardiales</taxon>
        <taxon>Pseudonocardiaceae</taxon>
        <taxon>Haloechinothrix</taxon>
    </lineage>
</organism>
<gene>
    <name evidence="3" type="ORF">ACFQGD_28000</name>
</gene>
<dbReference type="GO" id="GO:0005524">
    <property type="term" value="F:ATP binding"/>
    <property type="evidence" value="ECO:0007669"/>
    <property type="project" value="UniProtKB-KW"/>
</dbReference>
<keyword evidence="4" id="KW-1185">Reference proteome</keyword>
<sequence>MVEDEEDNVAGTDTTRGIRLVELRLGGLAARSRSYRVDFRMPDRGPWRPLSVIAGPSQTGKTSVIDFIRYCMGGSEHPQHPEVLASVRAALLEAVLSGESATIERAATGPASKFASLWEAALDELQGATELRLPVEPTSEPSGLSQRLLAACGLDNIELPEAPTQTESSTQMLSIRDLFRVMWLPNERLDNKNLVFEHSSFMVGQKLRQTIDVMFDVHDADGSDIAARLKRASDAAREAARTAKALRAVVEAEHALGPLVLETDRDRARSEAVALRDELARLDADRASRDVGVGGLRQALVAAQEEARAAAVRVRNRESLVERLAALRGQYADDKKKLTFLKEAERLFDPLHVTVCPACLSTLDTSPAVLNGECTLCGHRLLEESGVAVTGLLADPDGSASSKDPRKDKGSNSAAGTGILEAELRATARRLDELNDYWVRLDDDLGVLRAAQAEANLAVENTAAALNRVVTVPAPYLAARDEIARRRADARLREQQAEAGLRLWDRVREAEEVAERLAGQAARLRAERREAATRPDRAAVVRLLSDRFGDVLSDIGYPKLSAPSLNERLVPSVRGLTYTAASSGGLVLISLAWYLALWEIAHEQGARAPGLLMIDSPQKNLGHAAQADDPDFADVRLVENFYRHAKNWLAGPGQGAQLVVVDNSPPDSVAADVVVRYTRDPATPPYGLIEDAID</sequence>
<comment type="caution">
    <text evidence="3">The sequence shown here is derived from an EMBL/GenBank/DDBJ whole genome shotgun (WGS) entry which is preliminary data.</text>
</comment>
<evidence type="ECO:0000256" key="2">
    <source>
        <dbReference type="SAM" id="MobiDB-lite"/>
    </source>
</evidence>
<name>A0ABW2CA82_9PSEU</name>
<accession>A0ABW2CA82</accession>
<keyword evidence="1" id="KW-0175">Coiled coil</keyword>
<dbReference type="InterPro" id="IPR027417">
    <property type="entry name" value="P-loop_NTPase"/>
</dbReference>
<feature type="coiled-coil region" evidence="1">
    <location>
        <begin position="507"/>
        <end position="534"/>
    </location>
</feature>
<keyword evidence="3" id="KW-0067">ATP-binding</keyword>
<evidence type="ECO:0000256" key="1">
    <source>
        <dbReference type="SAM" id="Coils"/>
    </source>
</evidence>
<dbReference type="Gene3D" id="3.40.50.300">
    <property type="entry name" value="P-loop containing nucleotide triphosphate hydrolases"/>
    <property type="match status" value="1"/>
</dbReference>
<dbReference type="RefSeq" id="WP_345399741.1">
    <property type="nucleotide sequence ID" value="NZ_BAABLA010000093.1"/>
</dbReference>
<proteinExistence type="predicted"/>
<dbReference type="Proteomes" id="UP001596337">
    <property type="component" value="Unassembled WGS sequence"/>
</dbReference>
<feature type="region of interest" description="Disordered" evidence="2">
    <location>
        <begin position="393"/>
        <end position="415"/>
    </location>
</feature>
<dbReference type="EMBL" id="JBHSXX010000001">
    <property type="protein sequence ID" value="MFC6870974.1"/>
    <property type="molecule type" value="Genomic_DNA"/>
</dbReference>
<evidence type="ECO:0000313" key="4">
    <source>
        <dbReference type="Proteomes" id="UP001596337"/>
    </source>
</evidence>
<protein>
    <submittedName>
        <fullName evidence="3">ATP-binding protein</fullName>
    </submittedName>
</protein>
<evidence type="ECO:0000313" key="3">
    <source>
        <dbReference type="EMBL" id="MFC6870974.1"/>
    </source>
</evidence>
<dbReference type="SUPFAM" id="SSF52540">
    <property type="entry name" value="P-loop containing nucleoside triphosphate hydrolases"/>
    <property type="match status" value="1"/>
</dbReference>
<reference evidence="4" key="1">
    <citation type="journal article" date="2019" name="Int. J. Syst. Evol. Microbiol.">
        <title>The Global Catalogue of Microorganisms (GCM) 10K type strain sequencing project: providing services to taxonomists for standard genome sequencing and annotation.</title>
        <authorList>
            <consortium name="The Broad Institute Genomics Platform"/>
            <consortium name="The Broad Institute Genome Sequencing Center for Infectious Disease"/>
            <person name="Wu L."/>
            <person name="Ma J."/>
        </authorList>
    </citation>
    <scope>NUCLEOTIDE SEQUENCE [LARGE SCALE GENOMIC DNA]</scope>
    <source>
        <strain evidence="4">KCTC 32255</strain>
    </source>
</reference>